<proteinExistence type="predicted"/>
<sequence>MTDFRSKRSSLVRGVSAGAFAAALMVSTSAFAQTTATLQGRVEGASAGSTVTVTDTVTGRSVTTTTRADGSFTVVGLRPSTYRVEAQGQEAQQVSLPVGQIVNVDLAPPAPAGDEVVVTGLRGRSEVRTATIGTSVSQAQIENLPQTSRNFLNFAALAPGVTLPAGENVGIQAGGVSSNNVNVFIDGTSQKSQVGFGGVAGQNFSKGNPFPQSAIQEFRVETQNFKAEFENAGSAIITAVTKTGGEEFHGSAFGKYVPKSWYGRPFFDRPGEANNPTGANAKPDYKRWQFGGDLGGPIVPGVLHFFGAYEGTRQTSPAKIVNPSALLPGTIRDRFGGNFAADFKQDLYFAKLTLFASDRDTISGSYFLRKETDVKDYGDNRAFEQGRDVGTESKNYQLEWAHRGDGFLNELTFSYFNNFTGTPTITTGPEYVLTNGVGGGDLFFFGANSFQQANEQESFTFKNNFTYTGWENHVVKAGVKISMNTLTRVEDAFANGSYKFAYQNFTSESSSIPYRATISLLPPTPMEADNVQVGLFLQDDWTIDDHWTVNLGLRWDYESNNFNNNYHTPEKVATALRNYQPWQAAGINPEDYITDGTKRKPFLGAFQPRVGISYDVNGDRDLVFFAGAGRYYDRNIYYLASLETLFNNIRSDASVNFCGASGLPACAPGLLQWSEAYRNPDALRAAVAQTGLSGDIWVINNDAKVPYTDQFTLGVRKRLGPVQLSAAVAHNRSHNAFIFVRGNRQTNGNYTDGGFGWVRDNFPAGNGLVPGYTGRLNIGSSEGKAKYTALYLTADKTYTKDSGWGATASLTISDAKSNQAISFDEGQMFNAGKQDAFGWQPTRNLERWRFVATGMGDLPWGFQVAGTLTLASGPRFGNVDFSRTPPPNCGGCFYYNDAGVFSPKQSIGYKNVDLRIAKTFKVPGIGGELTADFEVFNVFDWVNRNYSTWGAGSGPNPTREENSTVGYARTFQAGLKYKF</sequence>
<organism evidence="9 11">
    <name type="scientific">Sphingomonas koreensis</name>
    <dbReference type="NCBI Taxonomy" id="93064"/>
    <lineage>
        <taxon>Bacteria</taxon>
        <taxon>Pseudomonadati</taxon>
        <taxon>Pseudomonadota</taxon>
        <taxon>Alphaproteobacteria</taxon>
        <taxon>Sphingomonadales</taxon>
        <taxon>Sphingomonadaceae</taxon>
        <taxon>Sphingomonas</taxon>
    </lineage>
</organism>
<evidence type="ECO:0000256" key="6">
    <source>
        <dbReference type="ARBA" id="ARBA00023237"/>
    </source>
</evidence>
<evidence type="ECO:0000313" key="11">
    <source>
        <dbReference type="Proteomes" id="UP000185161"/>
    </source>
</evidence>
<evidence type="ECO:0000256" key="2">
    <source>
        <dbReference type="ARBA" id="ARBA00022448"/>
    </source>
</evidence>
<reference evidence="11" key="2">
    <citation type="submission" date="2016-12" db="EMBL/GenBank/DDBJ databases">
        <title>Whole genome sequencing of Sphingomonas sp. ABOJV.</title>
        <authorList>
            <person name="Conlan S."/>
            <person name="Thomas P.J."/>
            <person name="Mullikin J."/>
            <person name="Palmore T.N."/>
            <person name="Frank K.M."/>
            <person name="Segre J.A."/>
        </authorList>
    </citation>
    <scope>NUCLEOTIDE SEQUENCE [LARGE SCALE GENOMIC DNA]</scope>
    <source>
        <strain evidence="11">ABOJV</strain>
    </source>
</reference>
<feature type="domain" description="TonB-dependent transporter Oar-like beta-barrel" evidence="8">
    <location>
        <begin position="240"/>
        <end position="321"/>
    </location>
</feature>
<evidence type="ECO:0000313" key="12">
    <source>
        <dbReference type="Proteomes" id="UP000286681"/>
    </source>
</evidence>
<dbReference type="Pfam" id="PF25183">
    <property type="entry name" value="OMP_b-brl_4"/>
    <property type="match status" value="2"/>
</dbReference>
<protein>
    <recommendedName>
        <fullName evidence="8">TonB-dependent transporter Oar-like beta-barrel domain-containing protein</fullName>
    </recommendedName>
</protein>
<dbReference type="Gene3D" id="2.170.130.10">
    <property type="entry name" value="TonB-dependent receptor, plug domain"/>
    <property type="match status" value="1"/>
</dbReference>
<dbReference type="InterPro" id="IPR039426">
    <property type="entry name" value="TonB-dep_rcpt-like"/>
</dbReference>
<keyword evidence="7" id="KW-0732">Signal</keyword>
<keyword evidence="6" id="KW-0998">Cell outer membrane</keyword>
<dbReference type="GO" id="GO:0009279">
    <property type="term" value="C:cell outer membrane"/>
    <property type="evidence" value="ECO:0007669"/>
    <property type="project" value="UniProtKB-SubCell"/>
</dbReference>
<keyword evidence="2" id="KW-0813">Transport</keyword>
<dbReference type="InterPro" id="IPR036942">
    <property type="entry name" value="Beta-barrel_TonB_sf"/>
</dbReference>
<keyword evidence="11" id="KW-1185">Reference proteome</keyword>
<comment type="subcellular location">
    <subcellularLocation>
        <location evidence="1">Cell outer membrane</location>
        <topology evidence="1">Multi-pass membrane protein</topology>
    </subcellularLocation>
</comment>
<dbReference type="InterPro" id="IPR037066">
    <property type="entry name" value="Plug_dom_sf"/>
</dbReference>
<evidence type="ECO:0000259" key="8">
    <source>
        <dbReference type="Pfam" id="PF25183"/>
    </source>
</evidence>
<feature type="signal peptide" evidence="7">
    <location>
        <begin position="1"/>
        <end position="32"/>
    </location>
</feature>
<dbReference type="InterPro" id="IPR057601">
    <property type="entry name" value="Oar-like_b-barrel"/>
</dbReference>
<feature type="chain" id="PRO_5041797798" description="TonB-dependent transporter Oar-like beta-barrel domain-containing protein" evidence="7">
    <location>
        <begin position="33"/>
        <end position="979"/>
    </location>
</feature>
<dbReference type="EMBL" id="QQWO01000001">
    <property type="protein sequence ID" value="RSV08221.1"/>
    <property type="molecule type" value="Genomic_DNA"/>
</dbReference>
<evidence type="ECO:0000256" key="4">
    <source>
        <dbReference type="ARBA" id="ARBA00022692"/>
    </source>
</evidence>
<dbReference type="GO" id="GO:0015344">
    <property type="term" value="F:siderophore uptake transmembrane transporter activity"/>
    <property type="evidence" value="ECO:0007669"/>
    <property type="project" value="TreeGrafter"/>
</dbReference>
<keyword evidence="4" id="KW-0812">Transmembrane</keyword>
<dbReference type="SUPFAM" id="SSF56935">
    <property type="entry name" value="Porins"/>
    <property type="match status" value="1"/>
</dbReference>
<dbReference type="AlphaFoldDB" id="A0A1L6J7E9"/>
<evidence type="ECO:0000256" key="1">
    <source>
        <dbReference type="ARBA" id="ARBA00004571"/>
    </source>
</evidence>
<keyword evidence="5" id="KW-0472">Membrane</keyword>
<dbReference type="KEGG" id="skr:BRX40_04200"/>
<feature type="domain" description="TonB-dependent transporter Oar-like beta-barrel" evidence="8">
    <location>
        <begin position="338"/>
        <end position="862"/>
    </location>
</feature>
<dbReference type="PANTHER" id="PTHR30069:SF46">
    <property type="entry name" value="OAR PROTEIN"/>
    <property type="match status" value="1"/>
</dbReference>
<dbReference type="GeneID" id="44131757"/>
<evidence type="ECO:0000256" key="3">
    <source>
        <dbReference type="ARBA" id="ARBA00022452"/>
    </source>
</evidence>
<evidence type="ECO:0000313" key="9">
    <source>
        <dbReference type="EMBL" id="APR51746.1"/>
    </source>
</evidence>
<name>A0A1L6J7E9_9SPHN</name>
<evidence type="ECO:0000256" key="5">
    <source>
        <dbReference type="ARBA" id="ARBA00023136"/>
    </source>
</evidence>
<dbReference type="EMBL" id="CP018820">
    <property type="protein sequence ID" value="APR51746.1"/>
    <property type="molecule type" value="Genomic_DNA"/>
</dbReference>
<evidence type="ECO:0000256" key="7">
    <source>
        <dbReference type="SAM" id="SignalP"/>
    </source>
</evidence>
<gene>
    <name evidence="9" type="ORF">BRX40_04200</name>
    <name evidence="10" type="ORF">CA257_01810</name>
</gene>
<keyword evidence="3" id="KW-1134">Transmembrane beta strand</keyword>
<accession>A0A1L6J7E9</accession>
<dbReference type="Gene3D" id="2.40.170.20">
    <property type="entry name" value="TonB-dependent receptor, beta-barrel domain"/>
    <property type="match status" value="1"/>
</dbReference>
<dbReference type="SUPFAM" id="SSF49452">
    <property type="entry name" value="Starch-binding domain-like"/>
    <property type="match status" value="1"/>
</dbReference>
<dbReference type="Gene3D" id="2.60.40.1120">
    <property type="entry name" value="Carboxypeptidase-like, regulatory domain"/>
    <property type="match status" value="1"/>
</dbReference>
<dbReference type="PANTHER" id="PTHR30069">
    <property type="entry name" value="TONB-DEPENDENT OUTER MEMBRANE RECEPTOR"/>
    <property type="match status" value="1"/>
</dbReference>
<dbReference type="Proteomes" id="UP000286681">
    <property type="component" value="Unassembled WGS sequence"/>
</dbReference>
<dbReference type="GO" id="GO:0030246">
    <property type="term" value="F:carbohydrate binding"/>
    <property type="evidence" value="ECO:0007669"/>
    <property type="project" value="InterPro"/>
</dbReference>
<dbReference type="Proteomes" id="UP000185161">
    <property type="component" value="Chromosome"/>
</dbReference>
<dbReference type="GO" id="GO:0044718">
    <property type="term" value="P:siderophore transmembrane transport"/>
    <property type="evidence" value="ECO:0007669"/>
    <property type="project" value="TreeGrafter"/>
</dbReference>
<reference evidence="10 12" key="3">
    <citation type="submission" date="2018-07" db="EMBL/GenBank/DDBJ databases">
        <title>Genomic and Epidemiologic Investigation of an Indolent Hospital Outbreak.</title>
        <authorList>
            <person name="Johnson R.C."/>
            <person name="Deming C."/>
            <person name="Conlan S."/>
            <person name="Zellmer C.J."/>
            <person name="Michelin A.V."/>
            <person name="Lee-Lin S."/>
            <person name="Thomas P.J."/>
            <person name="Park M."/>
            <person name="Weingarten R.A."/>
            <person name="Less J."/>
            <person name="Dekker J.P."/>
            <person name="Frank K.M."/>
            <person name="Musser K.A."/>
            <person name="Mcquiston J.R."/>
            <person name="Henderson D.K."/>
            <person name="Lau A.F."/>
            <person name="Palmore T.N."/>
            <person name="Segre J.A."/>
        </authorList>
    </citation>
    <scope>NUCLEOTIDE SEQUENCE [LARGE SCALE GENOMIC DNA]</scope>
    <source>
        <strain evidence="10 12">SK-NIH.Env10_0317</strain>
    </source>
</reference>
<dbReference type="RefSeq" id="WP_075150765.1">
    <property type="nucleotide sequence ID" value="NZ_CP018820.1"/>
</dbReference>
<evidence type="ECO:0000313" key="10">
    <source>
        <dbReference type="EMBL" id="RSV08221.1"/>
    </source>
</evidence>
<dbReference type="STRING" id="93064.BRX40_04200"/>
<reference evidence="9" key="1">
    <citation type="submission" date="2016-12" db="EMBL/GenBank/DDBJ databases">
        <title>Whole genome sequencing of Sphingomonas koreensis.</title>
        <authorList>
            <person name="Conlan S."/>
            <person name="Thomas P.J."/>
            <person name="Mullikin J."/>
            <person name="Palmore T.N."/>
            <person name="Frank K.M."/>
            <person name="Segre J.A."/>
        </authorList>
    </citation>
    <scope>NUCLEOTIDE SEQUENCE</scope>
    <source>
        <strain evidence="9">ABOJV</strain>
    </source>
</reference>
<dbReference type="InterPro" id="IPR013784">
    <property type="entry name" value="Carb-bd-like_fold"/>
</dbReference>
<dbReference type="OrthoDB" id="9768147at2"/>